<dbReference type="InterPro" id="IPR023298">
    <property type="entry name" value="ATPase_P-typ_TM_dom_sf"/>
</dbReference>
<sequence>MNFFGHEQLSGFRRIDRIGSYPQAPSGGVWPIDRESYNWNHHHHYHYHLKETFQWHRRKGSRVSTINDWLQIQIGGPDLGKKKKPSNQNRIKSTKYTLITFLPQNLLEQFRRIANFYFLVMTIISLLIDSPVSPMTSLLPLVFVIAVTAAKQGYEDILRFRTDNVVNASPVTIIRDGVEAIIKSQDVAPGDLVVVEKDCDVPCDLVLLRTTDPHGKCFITTANLDGESNLKTLMVPRELPTVDLQDMHKLGMIECENPTTDLYSFNGKIELKGGEGRVLPLSAENVLLRGSRVKNTECVIGCAVYTGMITKLQLNSRLTRNKNSSSEIYINRFLIVILVTLIAIVTLLYFLKRYNELFVIPKLTYLGDATDSYSVKQFLQDYLSFLILFNYLIPISLYVTIELQRVIGGFFMEWDMELYENDTDQQCIVNTSNLNEELGQINILFSDKTGTLTKNEMNFQQCSIAGRKFHFKKTRLEEEETHALLDINKFNADQRVFFQALAICHTVQVAAGSLEEADASSSTTTKKEPAVTANKSGPPEMYSISDITEESHNSSQQSELNVSHNIENSVSVHPNGAAAAATTTTSSSSDVNPLLVSDDSYSVERRKRPQVVKRSPNFARPANRVHIAPTSDTQINQTELNGGGSSSPSNGAAGLQQATHSPNIRPISLQFQRSTSERDLPHFGEAQNGAALGHRRAHSYGAPNAYLSNPIGSITPSTSAIFRSPSTHSRESYAAPTFTRQPTILVRAESQRRKNEIRDFIFTLDYQASSPDEKALVEACANLGLVYTGDDDEILSVRIVPPHMDYKRPFTIGKPKEEKFHRLHVLEFTSDRKRMSVIVRDAEGKKWIYTKGAESYVFPLCANSSADLVTKTDHHISDFARLGLRTLAIARRMIGEEEYRDFLQELAQANSSLENRKQLSEECYSKIESNLDLLGATAVEDALQDDVADTLVSLQAAGIKIWVLTGDKVETALNIALACGHIPPDAKKYFIIECKNREDMLLHLNALDREVIFGIGQECALLIDGKSLAVALSEVAKEFRDVAVKCTAVLCCRLSPLQKSEVVALIKSSNENYNTASIGDGANDVSMIQEAHVGIGIMGREGRQAARCADFAFAKFCMLKRLLLVHGHYHSVRLSLLVLYFFYKNIVFMGIMFLFQFHTLFSSSSVYDSLFLTLYNVIYTSLPILFIAITEKPYTEEKLMRTPQLYKKNTDNKQLHWPYFLMWVLFAMYHAVIIFYFAFCMFSFNNVILSVGQTAAFSCFGTLLIWGVVIVVNLKLWLESMYLSYWYIFTLVISILGFMVTTVIYNVINLDYDTDIYWAYNNLLASLPVWLWVLLVSVACLVPDFTIRMLQRGLNIKHFSIFPGKQRKLKLREKFESTYL</sequence>
<feature type="binding site" evidence="15">
    <location>
        <position position="1080"/>
    </location>
    <ligand>
        <name>Mg(2+)</name>
        <dbReference type="ChEBI" id="CHEBI:18420"/>
    </ligand>
</feature>
<evidence type="ECO:0000256" key="10">
    <source>
        <dbReference type="ARBA" id="ARBA00022989"/>
    </source>
</evidence>
<feature type="transmembrane region" description="Helical" evidence="16">
    <location>
        <begin position="1169"/>
        <end position="1190"/>
    </location>
</feature>
<feature type="binding site" evidence="15">
    <location>
        <position position="1084"/>
    </location>
    <ligand>
        <name>Mg(2+)</name>
        <dbReference type="ChEBI" id="CHEBI:18420"/>
    </ligand>
</feature>
<feature type="binding site" evidence="15">
    <location>
        <position position="447"/>
    </location>
    <ligand>
        <name>Mg(2+)</name>
        <dbReference type="ChEBI" id="CHEBI:18420"/>
    </ligand>
</feature>
<keyword evidence="7 14" id="KW-0067">ATP-binding</keyword>
<dbReference type="Proteomes" id="UP000001819">
    <property type="component" value="Chromosome X"/>
</dbReference>
<dbReference type="PANTHER" id="PTHR24092">
    <property type="entry name" value="PROBABLE PHOSPHOLIPID-TRANSPORTING ATPASE"/>
    <property type="match status" value="1"/>
</dbReference>
<feature type="binding site" evidence="14">
    <location>
        <position position="851"/>
    </location>
    <ligand>
        <name>ATP</name>
        <dbReference type="ChEBI" id="CHEBI:30616"/>
    </ligand>
</feature>
<dbReference type="GO" id="GO:0140326">
    <property type="term" value="F:ATPase-coupled intramembrane lipid transporter activity"/>
    <property type="evidence" value="ECO:0007669"/>
    <property type="project" value="UniProtKB-EC"/>
</dbReference>
<dbReference type="InterPro" id="IPR023214">
    <property type="entry name" value="HAD_sf"/>
</dbReference>
<dbReference type="FunFam" id="2.70.150.10:FF:000104">
    <property type="entry name" value="Phospholipid-transporting ATPase"/>
    <property type="match status" value="1"/>
</dbReference>
<dbReference type="EC" id="7.6.2.1" evidence="16"/>
<dbReference type="InterPro" id="IPR032630">
    <property type="entry name" value="P_typ_ATPase_c"/>
</dbReference>
<feature type="transmembrane region" description="Helical" evidence="16">
    <location>
        <begin position="1217"/>
        <end position="1239"/>
    </location>
</feature>
<feature type="binding site" evidence="15">
    <location>
        <position position="449"/>
    </location>
    <ligand>
        <name>Mg(2+)</name>
        <dbReference type="ChEBI" id="CHEBI:18420"/>
    </ligand>
</feature>
<evidence type="ECO:0000256" key="17">
    <source>
        <dbReference type="SAM" id="MobiDB-lite"/>
    </source>
</evidence>
<dbReference type="SUPFAM" id="SSF56784">
    <property type="entry name" value="HAD-like"/>
    <property type="match status" value="1"/>
</dbReference>
<dbReference type="InterPro" id="IPR036412">
    <property type="entry name" value="HAD-like_sf"/>
</dbReference>
<feature type="binding site" evidence="14">
    <location>
        <position position="828"/>
    </location>
    <ligand>
        <name>ATP</name>
        <dbReference type="ChEBI" id="CHEBI:30616"/>
    </ligand>
</feature>
<evidence type="ECO:0000256" key="5">
    <source>
        <dbReference type="ARBA" id="ARBA00022723"/>
    </source>
</evidence>
<organism evidence="21 22">
    <name type="scientific">Drosophila pseudoobscura pseudoobscura</name>
    <name type="common">Fruit fly</name>
    <dbReference type="NCBI Taxonomy" id="46245"/>
    <lineage>
        <taxon>Eukaryota</taxon>
        <taxon>Metazoa</taxon>
        <taxon>Ecdysozoa</taxon>
        <taxon>Arthropoda</taxon>
        <taxon>Hexapoda</taxon>
        <taxon>Insecta</taxon>
        <taxon>Pterygota</taxon>
        <taxon>Neoptera</taxon>
        <taxon>Endopterygota</taxon>
        <taxon>Diptera</taxon>
        <taxon>Brachycera</taxon>
        <taxon>Muscomorpha</taxon>
        <taxon>Ephydroidea</taxon>
        <taxon>Drosophilidae</taxon>
        <taxon>Drosophila</taxon>
        <taxon>Sophophora</taxon>
    </lineage>
</organism>
<feature type="transmembrane region" description="Helical" evidence="16">
    <location>
        <begin position="1137"/>
        <end position="1157"/>
    </location>
</feature>
<feature type="binding site" evidence="14">
    <location>
        <position position="1053"/>
    </location>
    <ligand>
        <name>ATP</name>
        <dbReference type="ChEBI" id="CHEBI:30616"/>
    </ligand>
</feature>
<dbReference type="PRINTS" id="PR00119">
    <property type="entry name" value="CATATPASE"/>
</dbReference>
<feature type="domain" description="P-type ATPase N-terminal" evidence="19">
    <location>
        <begin position="85"/>
        <end position="137"/>
    </location>
</feature>
<dbReference type="GO" id="GO:0000287">
    <property type="term" value="F:magnesium ion binding"/>
    <property type="evidence" value="ECO:0007669"/>
    <property type="project" value="UniProtKB-UniRule"/>
</dbReference>
<dbReference type="GO" id="GO:0016887">
    <property type="term" value="F:ATP hydrolysis activity"/>
    <property type="evidence" value="ECO:0007669"/>
    <property type="project" value="InterPro"/>
</dbReference>
<evidence type="ECO:0000256" key="2">
    <source>
        <dbReference type="ARBA" id="ARBA00004308"/>
    </source>
</evidence>
<dbReference type="NCBIfam" id="TIGR01652">
    <property type="entry name" value="ATPase-Plipid"/>
    <property type="match status" value="1"/>
</dbReference>
<dbReference type="SFLD" id="SFLDG00002">
    <property type="entry name" value="C1.7:_P-type_atpase_like"/>
    <property type="match status" value="1"/>
</dbReference>
<evidence type="ECO:0000256" key="9">
    <source>
        <dbReference type="ARBA" id="ARBA00022967"/>
    </source>
</evidence>
<feature type="transmembrane region" description="Helical" evidence="16">
    <location>
        <begin position="1251"/>
        <end position="1274"/>
    </location>
</feature>
<feature type="domain" description="P-type ATPase A" evidence="18">
    <location>
        <begin position="169"/>
        <end position="295"/>
    </location>
</feature>
<keyword evidence="10 16" id="KW-1133">Transmembrane helix</keyword>
<accession>A0A6I8UGD9</accession>
<dbReference type="FunCoup" id="A0A6I8UGD9">
    <property type="interactions" value="12"/>
</dbReference>
<feature type="binding site" evidence="14">
    <location>
        <position position="1059"/>
    </location>
    <ligand>
        <name>ATP</name>
        <dbReference type="ChEBI" id="CHEBI:30616"/>
    </ligand>
</feature>
<feature type="compositionally biased region" description="Polar residues" evidence="17">
    <location>
        <begin position="630"/>
        <end position="640"/>
    </location>
</feature>
<feature type="transmembrane region" description="Helical" evidence="16">
    <location>
        <begin position="329"/>
        <end position="351"/>
    </location>
</feature>
<dbReference type="RefSeq" id="XP_001355070.3">
    <property type="nucleotide sequence ID" value="XM_001355034.4"/>
</dbReference>
<dbReference type="InterPro" id="IPR008250">
    <property type="entry name" value="ATPase_P-typ_transduc_dom_A_sf"/>
</dbReference>
<feature type="transmembrane region" description="Helical" evidence="16">
    <location>
        <begin position="382"/>
        <end position="401"/>
    </location>
</feature>
<comment type="subcellular location">
    <subcellularLocation>
        <location evidence="2">Endomembrane system</location>
    </subcellularLocation>
    <subcellularLocation>
        <location evidence="1 16">Membrane</location>
        <topology evidence="1 16">Multi-pass membrane protein</topology>
    </subcellularLocation>
</comment>
<keyword evidence="9 16" id="KW-1278">Translocase</keyword>
<keyword evidence="4 16" id="KW-0812">Transmembrane</keyword>
<evidence type="ECO:0000256" key="12">
    <source>
        <dbReference type="ARBA" id="ARBA00034036"/>
    </source>
</evidence>
<dbReference type="PANTHER" id="PTHR24092:SF175">
    <property type="entry name" value="PHOSPHOLIPID-TRANSPORTING ATPASE"/>
    <property type="match status" value="1"/>
</dbReference>
<dbReference type="InterPro" id="IPR023299">
    <property type="entry name" value="ATPase_P-typ_cyto_dom_N"/>
</dbReference>
<feature type="binding site" evidence="14">
    <location>
        <position position="1083"/>
    </location>
    <ligand>
        <name>ATP</name>
        <dbReference type="ChEBI" id="CHEBI:30616"/>
    </ligand>
</feature>
<dbReference type="InterPro" id="IPR001757">
    <property type="entry name" value="P_typ_ATPase"/>
</dbReference>
<dbReference type="InterPro" id="IPR032631">
    <property type="entry name" value="P-type_ATPase_N"/>
</dbReference>
<evidence type="ECO:0000256" key="1">
    <source>
        <dbReference type="ARBA" id="ARBA00004141"/>
    </source>
</evidence>
<dbReference type="FunFam" id="3.40.1110.10:FF:000067">
    <property type="entry name" value="Phospholipid-transporting ATPase"/>
    <property type="match status" value="1"/>
</dbReference>
<dbReference type="SFLD" id="SFLDF00027">
    <property type="entry name" value="p-type_atpase"/>
    <property type="match status" value="1"/>
</dbReference>
<feature type="binding site" evidence="14">
    <location>
        <position position="965"/>
    </location>
    <ligand>
        <name>ATP</name>
        <dbReference type="ChEBI" id="CHEBI:30616"/>
    </ligand>
</feature>
<dbReference type="GO" id="GO:0005524">
    <property type="term" value="F:ATP binding"/>
    <property type="evidence" value="ECO:0007669"/>
    <property type="project" value="UniProtKB-UniRule"/>
</dbReference>
<evidence type="ECO:0000256" key="14">
    <source>
        <dbReference type="PIRSR" id="PIRSR606539-2"/>
    </source>
</evidence>
<dbReference type="InParanoid" id="A0A6I8UGD9"/>
<dbReference type="PROSITE" id="PS00154">
    <property type="entry name" value="ATPASE_E1_E2"/>
    <property type="match status" value="1"/>
</dbReference>
<keyword evidence="6 14" id="KW-0547">Nucleotide-binding</keyword>
<evidence type="ECO:0000256" key="6">
    <source>
        <dbReference type="ARBA" id="ARBA00022741"/>
    </source>
</evidence>
<feature type="compositionally biased region" description="Low complexity" evidence="17">
    <location>
        <begin position="577"/>
        <end position="589"/>
    </location>
</feature>
<dbReference type="Pfam" id="PF16209">
    <property type="entry name" value="PhoLip_ATPase_N"/>
    <property type="match status" value="1"/>
</dbReference>
<evidence type="ECO:0000259" key="20">
    <source>
        <dbReference type="Pfam" id="PF16212"/>
    </source>
</evidence>
<dbReference type="NCBIfam" id="TIGR01494">
    <property type="entry name" value="ATPase_P-type"/>
    <property type="match status" value="3"/>
</dbReference>
<feature type="region of interest" description="Disordered" evidence="17">
    <location>
        <begin position="600"/>
        <end position="659"/>
    </location>
</feature>
<name>A0A6I8UGD9_DROPS</name>
<keyword evidence="21" id="KW-1185">Reference proteome</keyword>
<feature type="region of interest" description="Disordered" evidence="17">
    <location>
        <begin position="576"/>
        <end position="595"/>
    </location>
</feature>
<evidence type="ECO:0000259" key="18">
    <source>
        <dbReference type="Pfam" id="PF00122"/>
    </source>
</evidence>
<feature type="binding site" evidence="14">
    <location>
        <position position="967"/>
    </location>
    <ligand>
        <name>ATP</name>
        <dbReference type="ChEBI" id="CHEBI:30616"/>
    </ligand>
</feature>
<dbReference type="Pfam" id="PF13246">
    <property type="entry name" value="Cation_ATPase"/>
    <property type="match status" value="1"/>
</dbReference>
<dbReference type="KEGG" id="dpo:4815289"/>
<feature type="domain" description="P-type ATPase C-terminal" evidence="20">
    <location>
        <begin position="1106"/>
        <end position="1354"/>
    </location>
</feature>
<feature type="transmembrane region" description="Helical" evidence="16">
    <location>
        <begin position="1328"/>
        <end position="1347"/>
    </location>
</feature>
<dbReference type="SUPFAM" id="SSF81653">
    <property type="entry name" value="Calcium ATPase, transduction domain A"/>
    <property type="match status" value="1"/>
</dbReference>
<evidence type="ECO:0000256" key="15">
    <source>
        <dbReference type="PIRSR" id="PIRSR606539-3"/>
    </source>
</evidence>
<evidence type="ECO:0000256" key="7">
    <source>
        <dbReference type="ARBA" id="ARBA00022840"/>
    </source>
</evidence>
<evidence type="ECO:0000259" key="19">
    <source>
        <dbReference type="Pfam" id="PF16209"/>
    </source>
</evidence>
<feature type="active site" description="4-aspartylphosphate intermediate" evidence="13">
    <location>
        <position position="447"/>
    </location>
</feature>
<feature type="binding site" evidence="14">
    <location>
        <position position="885"/>
    </location>
    <ligand>
        <name>ATP</name>
        <dbReference type="ChEBI" id="CHEBI:30616"/>
    </ligand>
</feature>
<dbReference type="GO" id="GO:0045332">
    <property type="term" value="P:phospholipid translocation"/>
    <property type="evidence" value="ECO:0007669"/>
    <property type="project" value="TreeGrafter"/>
</dbReference>
<dbReference type="GO" id="GO:0005783">
    <property type="term" value="C:endoplasmic reticulum"/>
    <property type="evidence" value="ECO:0007669"/>
    <property type="project" value="TreeGrafter"/>
</dbReference>
<evidence type="ECO:0000256" key="13">
    <source>
        <dbReference type="PIRSR" id="PIRSR606539-1"/>
    </source>
</evidence>
<dbReference type="SUPFAM" id="SSF81665">
    <property type="entry name" value="Calcium ATPase, transmembrane domain M"/>
    <property type="match status" value="1"/>
</dbReference>
<dbReference type="InterPro" id="IPR006539">
    <property type="entry name" value="P-type_ATPase_IV"/>
</dbReference>
<evidence type="ECO:0000256" key="8">
    <source>
        <dbReference type="ARBA" id="ARBA00022842"/>
    </source>
</evidence>
<feature type="binding site" evidence="14">
    <location>
        <position position="773"/>
    </location>
    <ligand>
        <name>ATP</name>
        <dbReference type="ChEBI" id="CHEBI:30616"/>
    </ligand>
</feature>
<keyword evidence="5 15" id="KW-0479">Metal-binding</keyword>
<comment type="similarity">
    <text evidence="3 16">Belongs to the cation transport ATPase (P-type) (TC 3.A.3) family. Type IV subfamily.</text>
</comment>
<proteinExistence type="inferred from homology"/>
<evidence type="ECO:0000256" key="11">
    <source>
        <dbReference type="ARBA" id="ARBA00023136"/>
    </source>
</evidence>
<dbReference type="Gene3D" id="3.40.1110.10">
    <property type="entry name" value="Calcium-transporting ATPase, cytoplasmic domain N"/>
    <property type="match status" value="1"/>
</dbReference>
<comment type="catalytic activity">
    <reaction evidence="12 16">
        <text>ATP + H2O + phospholipidSide 1 = ADP + phosphate + phospholipidSide 2.</text>
        <dbReference type="EC" id="7.6.2.1"/>
    </reaction>
</comment>
<feature type="binding site" evidence="14">
    <location>
        <position position="966"/>
    </location>
    <ligand>
        <name>ATP</name>
        <dbReference type="ChEBI" id="CHEBI:30616"/>
    </ligand>
</feature>
<keyword evidence="11 16" id="KW-0472">Membrane</keyword>
<dbReference type="Gene3D" id="3.40.50.1000">
    <property type="entry name" value="HAD superfamily/HAD-like"/>
    <property type="match status" value="1"/>
</dbReference>
<protein>
    <recommendedName>
        <fullName evidence="16">Phospholipid-transporting ATPase</fullName>
        <ecNumber evidence="16">7.6.2.1</ecNumber>
    </recommendedName>
</protein>
<dbReference type="SFLD" id="SFLDS00003">
    <property type="entry name" value="Haloacid_Dehalogenase"/>
    <property type="match status" value="1"/>
</dbReference>
<feature type="transmembrane region" description="Helical" evidence="16">
    <location>
        <begin position="1286"/>
        <end position="1308"/>
    </location>
</feature>
<evidence type="ECO:0000256" key="16">
    <source>
        <dbReference type="RuleBase" id="RU362033"/>
    </source>
</evidence>
<dbReference type="Pfam" id="PF16212">
    <property type="entry name" value="PhoLip_ATPase_C"/>
    <property type="match status" value="1"/>
</dbReference>
<feature type="binding site" evidence="14">
    <location>
        <position position="447"/>
    </location>
    <ligand>
        <name>ATP</name>
        <dbReference type="ChEBI" id="CHEBI:30616"/>
    </ligand>
</feature>
<evidence type="ECO:0000313" key="22">
    <source>
        <dbReference type="RefSeq" id="XP_001355070.3"/>
    </source>
</evidence>
<dbReference type="GO" id="GO:0005886">
    <property type="term" value="C:plasma membrane"/>
    <property type="evidence" value="ECO:0007669"/>
    <property type="project" value="TreeGrafter"/>
</dbReference>
<feature type="binding site" evidence="14">
    <location>
        <position position="449"/>
    </location>
    <ligand>
        <name>ATP</name>
        <dbReference type="ChEBI" id="CHEBI:30616"/>
    </ligand>
</feature>
<gene>
    <name evidence="22" type="primary">LOC4815289</name>
</gene>
<feature type="binding site" evidence="14">
    <location>
        <position position="1084"/>
    </location>
    <ligand>
        <name>ATP</name>
        <dbReference type="ChEBI" id="CHEBI:30616"/>
    </ligand>
</feature>
<feature type="region of interest" description="Disordered" evidence="17">
    <location>
        <begin position="515"/>
        <end position="543"/>
    </location>
</feature>
<evidence type="ECO:0000256" key="3">
    <source>
        <dbReference type="ARBA" id="ARBA00008109"/>
    </source>
</evidence>
<feature type="binding site" evidence="14">
    <location>
        <position position="448"/>
    </location>
    <ligand>
        <name>ATP</name>
        <dbReference type="ChEBI" id="CHEBI:30616"/>
    </ligand>
</feature>
<comment type="cofactor">
    <cofactor evidence="15">
        <name>Mg(2+)</name>
        <dbReference type="ChEBI" id="CHEBI:18420"/>
    </cofactor>
</comment>
<reference evidence="22" key="1">
    <citation type="submission" date="2025-08" db="UniProtKB">
        <authorList>
            <consortium name="RefSeq"/>
        </authorList>
    </citation>
    <scope>IDENTIFICATION</scope>
    <source>
        <strain evidence="22">MV-25-SWS-2005</strain>
        <tissue evidence="22">Whole body</tissue>
    </source>
</reference>
<evidence type="ECO:0000313" key="21">
    <source>
        <dbReference type="Proteomes" id="UP000001819"/>
    </source>
</evidence>
<keyword evidence="8 15" id="KW-0460">Magnesium</keyword>
<dbReference type="Pfam" id="PF00122">
    <property type="entry name" value="E1-E2_ATPase"/>
    <property type="match status" value="1"/>
</dbReference>
<dbReference type="SUPFAM" id="SSF81660">
    <property type="entry name" value="Metal cation-transporting ATPase, ATP-binding domain N"/>
    <property type="match status" value="1"/>
</dbReference>
<dbReference type="Gene3D" id="2.70.150.10">
    <property type="entry name" value="Calcium-transporting ATPase, cytoplasmic transduction domain A"/>
    <property type="match status" value="1"/>
</dbReference>
<dbReference type="InterPro" id="IPR018303">
    <property type="entry name" value="ATPase_P-typ_P_site"/>
</dbReference>
<dbReference type="InterPro" id="IPR044492">
    <property type="entry name" value="P_typ_ATPase_HD_dom"/>
</dbReference>
<dbReference type="InterPro" id="IPR059000">
    <property type="entry name" value="ATPase_P-type_domA"/>
</dbReference>
<evidence type="ECO:0000256" key="4">
    <source>
        <dbReference type="ARBA" id="ARBA00022692"/>
    </source>
</evidence>
<dbReference type="FunFam" id="3.40.50.1000:FF:000034">
    <property type="entry name" value="Phospholipid-transporting ATPase"/>
    <property type="match status" value="1"/>
</dbReference>